<feature type="compositionally biased region" description="Polar residues" evidence="1">
    <location>
        <begin position="219"/>
        <end position="235"/>
    </location>
</feature>
<organism evidence="2 3">
    <name type="scientific">Erythroxylum novogranatense</name>
    <dbReference type="NCBI Taxonomy" id="1862640"/>
    <lineage>
        <taxon>Eukaryota</taxon>
        <taxon>Viridiplantae</taxon>
        <taxon>Streptophyta</taxon>
        <taxon>Embryophyta</taxon>
        <taxon>Tracheophyta</taxon>
        <taxon>Spermatophyta</taxon>
        <taxon>Magnoliopsida</taxon>
        <taxon>eudicotyledons</taxon>
        <taxon>Gunneridae</taxon>
        <taxon>Pentapetalae</taxon>
        <taxon>rosids</taxon>
        <taxon>fabids</taxon>
        <taxon>Malpighiales</taxon>
        <taxon>Erythroxylaceae</taxon>
        <taxon>Erythroxylum</taxon>
    </lineage>
</organism>
<feature type="compositionally biased region" description="Basic and acidic residues" evidence="1">
    <location>
        <begin position="194"/>
        <end position="212"/>
    </location>
</feature>
<dbReference type="PANTHER" id="PTHR33673:SF38">
    <property type="entry name" value="CHROMODOMAIN-HELICASE-DNA-BINDING PROTEIN 7-LIKE"/>
    <property type="match status" value="1"/>
</dbReference>
<evidence type="ECO:0000256" key="1">
    <source>
        <dbReference type="SAM" id="MobiDB-lite"/>
    </source>
</evidence>
<protein>
    <submittedName>
        <fullName evidence="2">Uncharacterized protein</fullName>
    </submittedName>
</protein>
<sequence>MEPGHRVQTTNDPNTQLATSVGEGDHSRKLSSSSCSSSSSSGHPFHQMDDDQISKSNSGKIAPFNHEKDNDQLASVHPSSYHKLNAELATHFPPEQVMERAAVDDATSTPKYRIPSHVFNRSKSNTAMDWSVASNESLFSIHIGNMSFTKEQLLWLGRSGELDFQGDYSSYQPPINQSPSNKPAEIVKLNVHDDDHFGETNGEVIRDNDVKSPPKKFVQSASLPRQSDASGTSGKSFAFPILTDDKSASTSGLSQPPSQPASPKVVQPQTWTESPKSGSTPKANSSGISRWLSCFPCFQFCC</sequence>
<accession>A0AAV8SKN5</accession>
<keyword evidence="3" id="KW-1185">Reference proteome</keyword>
<dbReference type="Proteomes" id="UP001159364">
    <property type="component" value="Linkage Group LG10"/>
</dbReference>
<evidence type="ECO:0000313" key="2">
    <source>
        <dbReference type="EMBL" id="KAJ8752758.1"/>
    </source>
</evidence>
<feature type="region of interest" description="Disordered" evidence="1">
    <location>
        <begin position="194"/>
        <end position="287"/>
    </location>
</feature>
<feature type="compositionally biased region" description="Polar residues" evidence="1">
    <location>
        <begin position="7"/>
        <end position="19"/>
    </location>
</feature>
<feature type="compositionally biased region" description="Polar residues" evidence="1">
    <location>
        <begin position="267"/>
        <end position="287"/>
    </location>
</feature>
<feature type="region of interest" description="Disordered" evidence="1">
    <location>
        <begin position="1"/>
        <end position="66"/>
    </location>
</feature>
<proteinExistence type="predicted"/>
<comment type="caution">
    <text evidence="2">The sequence shown here is derived from an EMBL/GenBank/DDBJ whole genome shotgun (WGS) entry which is preliminary data.</text>
</comment>
<dbReference type="EMBL" id="JAIWQS010000010">
    <property type="protein sequence ID" value="KAJ8752758.1"/>
    <property type="molecule type" value="Genomic_DNA"/>
</dbReference>
<feature type="compositionally biased region" description="Low complexity" evidence="1">
    <location>
        <begin position="31"/>
        <end position="41"/>
    </location>
</feature>
<evidence type="ECO:0000313" key="3">
    <source>
        <dbReference type="Proteomes" id="UP001159364"/>
    </source>
</evidence>
<gene>
    <name evidence="2" type="ORF">K2173_007068</name>
</gene>
<dbReference type="AlphaFoldDB" id="A0AAV8SKN5"/>
<reference evidence="2 3" key="1">
    <citation type="submission" date="2021-09" db="EMBL/GenBank/DDBJ databases">
        <title>Genomic insights and catalytic innovation underlie evolution of tropane alkaloids biosynthesis.</title>
        <authorList>
            <person name="Wang Y.-J."/>
            <person name="Tian T."/>
            <person name="Huang J.-P."/>
            <person name="Huang S.-X."/>
        </authorList>
    </citation>
    <scope>NUCLEOTIDE SEQUENCE [LARGE SCALE GENOMIC DNA]</scope>
    <source>
        <strain evidence="2">KIB-2018</strain>
        <tissue evidence="2">Leaf</tissue>
    </source>
</reference>
<dbReference type="PANTHER" id="PTHR33673">
    <property type="entry name" value="SUPPRESSOR SRP40-LIKE PROTEIN"/>
    <property type="match status" value="1"/>
</dbReference>
<name>A0AAV8SKN5_9ROSI</name>